<reference evidence="9 10" key="1">
    <citation type="submission" date="2014-04" db="EMBL/GenBank/DDBJ databases">
        <title>Genome evolution of avian class.</title>
        <authorList>
            <person name="Zhang G."/>
            <person name="Li C."/>
        </authorList>
    </citation>
    <scope>NUCLEOTIDE SEQUENCE [LARGE SCALE GENOMIC DNA]</scope>
    <source>
        <strain evidence="9">BGI_N321</strain>
    </source>
</reference>
<dbReference type="SUPFAM" id="SSF57667">
    <property type="entry name" value="beta-beta-alpha zinc fingers"/>
    <property type="match status" value="1"/>
</dbReference>
<dbReference type="SMART" id="SM00355">
    <property type="entry name" value="ZnF_C2H2"/>
    <property type="match status" value="2"/>
</dbReference>
<keyword evidence="6" id="KW-0539">Nucleus</keyword>
<proteinExistence type="predicted"/>
<feature type="non-terminal residue" evidence="9">
    <location>
        <position position="1"/>
    </location>
</feature>
<feature type="domain" description="C2H2-type" evidence="8">
    <location>
        <begin position="1"/>
        <end position="28"/>
    </location>
</feature>
<evidence type="ECO:0000256" key="6">
    <source>
        <dbReference type="ARBA" id="ARBA00023242"/>
    </source>
</evidence>
<comment type="subcellular location">
    <subcellularLocation>
        <location evidence="1">Nucleus</location>
    </subcellularLocation>
</comment>
<evidence type="ECO:0000256" key="1">
    <source>
        <dbReference type="ARBA" id="ARBA00004123"/>
    </source>
</evidence>
<evidence type="ECO:0000313" key="10">
    <source>
        <dbReference type="Proteomes" id="UP000053620"/>
    </source>
</evidence>
<dbReference type="PANTHER" id="PTHR23226:SF377">
    <property type="entry name" value="ZINC FINGER AND SCAN DOMAIN-CONTAINING PROTEIN 20"/>
    <property type="match status" value="1"/>
</dbReference>
<name>A0A094N168_ANTCR</name>
<feature type="non-terminal residue" evidence="9">
    <location>
        <position position="50"/>
    </location>
</feature>
<feature type="domain" description="C2H2-type" evidence="8">
    <location>
        <begin position="29"/>
        <end position="50"/>
    </location>
</feature>
<evidence type="ECO:0000256" key="3">
    <source>
        <dbReference type="ARBA" id="ARBA00022737"/>
    </source>
</evidence>
<dbReference type="FunFam" id="3.30.160.60:FF:000355">
    <property type="entry name" value="zinc finger and SCAN domain-containing protein 20 isoform X1"/>
    <property type="match status" value="1"/>
</dbReference>
<dbReference type="InterPro" id="IPR036236">
    <property type="entry name" value="Znf_C2H2_sf"/>
</dbReference>
<protein>
    <submittedName>
        <fullName evidence="9">Zinc finger and SCAN domain-containing protein 20</fullName>
    </submittedName>
</protein>
<dbReference type="InterPro" id="IPR013087">
    <property type="entry name" value="Znf_C2H2_type"/>
</dbReference>
<evidence type="ECO:0000256" key="5">
    <source>
        <dbReference type="ARBA" id="ARBA00022833"/>
    </source>
</evidence>
<dbReference type="PANTHER" id="PTHR23226">
    <property type="entry name" value="ZINC FINGER AND SCAN DOMAIN-CONTAINING"/>
    <property type="match status" value="1"/>
</dbReference>
<organism evidence="9 10">
    <name type="scientific">Antrostomus carolinensis</name>
    <name type="common">Chuck-will's-widow</name>
    <name type="synonym">Caprimulgus carolinensis</name>
    <dbReference type="NCBI Taxonomy" id="279965"/>
    <lineage>
        <taxon>Eukaryota</taxon>
        <taxon>Metazoa</taxon>
        <taxon>Chordata</taxon>
        <taxon>Craniata</taxon>
        <taxon>Vertebrata</taxon>
        <taxon>Euteleostomi</taxon>
        <taxon>Archelosauria</taxon>
        <taxon>Archosauria</taxon>
        <taxon>Dinosauria</taxon>
        <taxon>Saurischia</taxon>
        <taxon>Theropoda</taxon>
        <taxon>Coelurosauria</taxon>
        <taxon>Aves</taxon>
        <taxon>Neognathae</taxon>
        <taxon>Neoaves</taxon>
        <taxon>Strisores</taxon>
        <taxon>Caprimulgiformes</taxon>
        <taxon>Caprimulgidae</taxon>
        <taxon>Antrostomus</taxon>
    </lineage>
</organism>
<dbReference type="GO" id="GO:0008270">
    <property type="term" value="F:zinc ion binding"/>
    <property type="evidence" value="ECO:0007669"/>
    <property type="project" value="UniProtKB-KW"/>
</dbReference>
<evidence type="ECO:0000256" key="4">
    <source>
        <dbReference type="ARBA" id="ARBA00022771"/>
    </source>
</evidence>
<evidence type="ECO:0000259" key="8">
    <source>
        <dbReference type="PROSITE" id="PS50157"/>
    </source>
</evidence>
<sequence length="50" mass="5762">YKCSDCGKSFTHSSTLNQHKQTHAREKPYKCVDCGKSFSSRWSLIIHQCV</sequence>
<dbReference type="AlphaFoldDB" id="A0A094N168"/>
<dbReference type="GO" id="GO:0000981">
    <property type="term" value="F:DNA-binding transcription factor activity, RNA polymerase II-specific"/>
    <property type="evidence" value="ECO:0007669"/>
    <property type="project" value="TreeGrafter"/>
</dbReference>
<evidence type="ECO:0000256" key="2">
    <source>
        <dbReference type="ARBA" id="ARBA00022723"/>
    </source>
</evidence>
<keyword evidence="10" id="KW-1185">Reference proteome</keyword>
<dbReference type="Pfam" id="PF00096">
    <property type="entry name" value="zf-C2H2"/>
    <property type="match status" value="2"/>
</dbReference>
<keyword evidence="2" id="KW-0479">Metal-binding</keyword>
<dbReference type="GO" id="GO:0005634">
    <property type="term" value="C:nucleus"/>
    <property type="evidence" value="ECO:0007669"/>
    <property type="project" value="UniProtKB-SubCell"/>
</dbReference>
<dbReference type="FunFam" id="3.30.160.60:FF:000478">
    <property type="entry name" value="Zinc finger protein 133"/>
    <property type="match status" value="1"/>
</dbReference>
<dbReference type="PROSITE" id="PS00028">
    <property type="entry name" value="ZINC_FINGER_C2H2_1"/>
    <property type="match status" value="1"/>
</dbReference>
<keyword evidence="5" id="KW-0862">Zinc</keyword>
<gene>
    <name evidence="9" type="ORF">N321_14063</name>
</gene>
<dbReference type="GO" id="GO:0000978">
    <property type="term" value="F:RNA polymerase II cis-regulatory region sequence-specific DNA binding"/>
    <property type="evidence" value="ECO:0007669"/>
    <property type="project" value="TreeGrafter"/>
</dbReference>
<evidence type="ECO:0000256" key="7">
    <source>
        <dbReference type="PROSITE-ProRule" id="PRU00042"/>
    </source>
</evidence>
<dbReference type="EMBL" id="KL353469">
    <property type="protein sequence ID" value="KFZ60451.1"/>
    <property type="molecule type" value="Genomic_DNA"/>
</dbReference>
<dbReference type="Gene3D" id="3.30.160.60">
    <property type="entry name" value="Classic Zinc Finger"/>
    <property type="match status" value="2"/>
</dbReference>
<evidence type="ECO:0000313" key="9">
    <source>
        <dbReference type="EMBL" id="KFZ60451.1"/>
    </source>
</evidence>
<dbReference type="PROSITE" id="PS50157">
    <property type="entry name" value="ZINC_FINGER_C2H2_2"/>
    <property type="match status" value="2"/>
</dbReference>
<accession>A0A094N168</accession>
<dbReference type="Proteomes" id="UP000053620">
    <property type="component" value="Unassembled WGS sequence"/>
</dbReference>
<keyword evidence="3" id="KW-0677">Repeat</keyword>
<keyword evidence="4 7" id="KW-0863">Zinc-finger</keyword>